<sequence length="323" mass="36015">MKTTDNVLRLLENNTLPLSGQQIADNLHISRTAIWKAIKSLQENGYEIESKPHVGYLLLDPPMLSEAFIRRNLTNKVPLKFELHDSLGSTNLRAKELGTLPQTNEPQIVISDQQTKGYGRYGRSFASPKQTGIYLSILLQNQQKHFNAGLLTTATATALCRAIEKKLDMKPGIKWVNDVLWKNKKVSGILTEGITDIETGNLKQVVIGIGINYLTDPDTFTPELQQRATSLRSAVLAKNVSRNVFIAAFLDEFFNLYPNFNSSSFIQDYRKYCTTLGKRVTITQGSQTTTGTAQNITDTGELVLNDGRIFSSGEITKIRSTQD</sequence>
<dbReference type="PATRIC" id="fig|89059.3.peg.2080"/>
<dbReference type="PROSITE" id="PS51733">
    <property type="entry name" value="BPL_LPL_CATALYTIC"/>
    <property type="match status" value="1"/>
</dbReference>
<comment type="similarity">
    <text evidence="3">Belongs to the biotin--protein ligase family.</text>
</comment>
<keyword evidence="3" id="KW-0067">ATP-binding</keyword>
<dbReference type="GO" id="GO:0016740">
    <property type="term" value="F:transferase activity"/>
    <property type="evidence" value="ECO:0007669"/>
    <property type="project" value="UniProtKB-ARBA"/>
</dbReference>
<dbReference type="GO" id="GO:0009249">
    <property type="term" value="P:protein lipoylation"/>
    <property type="evidence" value="ECO:0007669"/>
    <property type="project" value="UniProtKB-ARBA"/>
</dbReference>
<gene>
    <name evidence="3" type="primary">birA</name>
    <name evidence="5" type="ORF">IV43_GL001964</name>
</gene>
<dbReference type="HAMAP" id="MF_00978">
    <property type="entry name" value="Bifunct_BirA"/>
    <property type="match status" value="1"/>
</dbReference>
<dbReference type="EMBL" id="JQBK01000072">
    <property type="protein sequence ID" value="KRN81344.1"/>
    <property type="molecule type" value="Genomic_DNA"/>
</dbReference>
<dbReference type="Proteomes" id="UP000051491">
    <property type="component" value="Unassembled WGS sequence"/>
</dbReference>
<keyword evidence="3" id="KW-0238">DNA-binding</keyword>
<evidence type="ECO:0000256" key="1">
    <source>
        <dbReference type="ARBA" id="ARBA00022598"/>
    </source>
</evidence>
<keyword evidence="1 3" id="KW-0436">Ligase</keyword>
<dbReference type="InterPro" id="IPR036388">
    <property type="entry name" value="WH-like_DNA-bd_sf"/>
</dbReference>
<dbReference type="SUPFAM" id="SSF46785">
    <property type="entry name" value="Winged helix' DNA-binding domain"/>
    <property type="match status" value="1"/>
</dbReference>
<dbReference type="InterPro" id="IPR045864">
    <property type="entry name" value="aa-tRNA-synth_II/BPL/LPL"/>
</dbReference>
<dbReference type="PANTHER" id="PTHR12835">
    <property type="entry name" value="BIOTIN PROTEIN LIGASE"/>
    <property type="match status" value="1"/>
</dbReference>
<keyword evidence="3" id="KW-0678">Repressor</keyword>
<name>A0A0R2JVZ8_9LACO</name>
<keyword evidence="2 3" id="KW-0092">Biotin</keyword>
<dbReference type="GO" id="GO:0003677">
    <property type="term" value="F:DNA binding"/>
    <property type="evidence" value="ECO:0007669"/>
    <property type="project" value="UniProtKB-UniRule"/>
</dbReference>
<organism evidence="5 6">
    <name type="scientific">Ligilactobacillus acidipiscis</name>
    <dbReference type="NCBI Taxonomy" id="89059"/>
    <lineage>
        <taxon>Bacteria</taxon>
        <taxon>Bacillati</taxon>
        <taxon>Bacillota</taxon>
        <taxon>Bacilli</taxon>
        <taxon>Lactobacillales</taxon>
        <taxon>Lactobacillaceae</taxon>
        <taxon>Ligilactobacillus</taxon>
    </lineage>
</organism>
<proteinExistence type="inferred from homology"/>
<keyword evidence="3" id="KW-0805">Transcription regulation</keyword>
<comment type="caution">
    <text evidence="3">Lacks conserved residue(s) required for the propagation of feature annotation.</text>
</comment>
<dbReference type="PANTHER" id="PTHR12835:SF5">
    <property type="entry name" value="BIOTIN--PROTEIN LIGASE"/>
    <property type="match status" value="1"/>
</dbReference>
<dbReference type="InterPro" id="IPR013196">
    <property type="entry name" value="HTH_11"/>
</dbReference>
<evidence type="ECO:0000313" key="5">
    <source>
        <dbReference type="EMBL" id="KRN81344.1"/>
    </source>
</evidence>
<dbReference type="InterPro" id="IPR030855">
    <property type="entry name" value="Bifunct_BirA"/>
</dbReference>
<dbReference type="Gene3D" id="3.30.930.10">
    <property type="entry name" value="Bira Bifunctional Protein, Domain 2"/>
    <property type="match status" value="1"/>
</dbReference>
<evidence type="ECO:0000259" key="4">
    <source>
        <dbReference type="PROSITE" id="PS51733"/>
    </source>
</evidence>
<dbReference type="AlphaFoldDB" id="A0A0R2JVZ8"/>
<dbReference type="Pfam" id="PF02237">
    <property type="entry name" value="BPL_C"/>
    <property type="match status" value="1"/>
</dbReference>
<accession>A0A0R2JVZ8</accession>
<dbReference type="GO" id="GO:0005524">
    <property type="term" value="F:ATP binding"/>
    <property type="evidence" value="ECO:0007669"/>
    <property type="project" value="UniProtKB-UniRule"/>
</dbReference>
<dbReference type="STRING" id="89059.LAC1533_0740"/>
<keyword evidence="3" id="KW-0804">Transcription</keyword>
<evidence type="ECO:0000313" key="6">
    <source>
        <dbReference type="Proteomes" id="UP000051491"/>
    </source>
</evidence>
<comment type="catalytic activity">
    <reaction evidence="3">
        <text>biotin + L-lysyl-[protein] + ATP = N(6)-biotinyl-L-lysyl-[protein] + AMP + diphosphate + H(+)</text>
        <dbReference type="Rhea" id="RHEA:11756"/>
        <dbReference type="Rhea" id="RHEA-COMP:9752"/>
        <dbReference type="Rhea" id="RHEA-COMP:10505"/>
        <dbReference type="ChEBI" id="CHEBI:15378"/>
        <dbReference type="ChEBI" id="CHEBI:29969"/>
        <dbReference type="ChEBI" id="CHEBI:30616"/>
        <dbReference type="ChEBI" id="CHEBI:33019"/>
        <dbReference type="ChEBI" id="CHEBI:57586"/>
        <dbReference type="ChEBI" id="CHEBI:83144"/>
        <dbReference type="ChEBI" id="CHEBI:456215"/>
        <dbReference type="EC" id="6.3.4.15"/>
    </reaction>
</comment>
<dbReference type="InterPro" id="IPR004408">
    <property type="entry name" value="Biotin_CoA_COase_ligase"/>
</dbReference>
<dbReference type="InterPro" id="IPR003142">
    <property type="entry name" value="BPL_C"/>
</dbReference>
<dbReference type="Pfam" id="PF08279">
    <property type="entry name" value="HTH_11"/>
    <property type="match status" value="1"/>
</dbReference>
<dbReference type="CDD" id="cd16442">
    <property type="entry name" value="BPL"/>
    <property type="match status" value="1"/>
</dbReference>
<evidence type="ECO:0000256" key="3">
    <source>
        <dbReference type="HAMAP-Rule" id="MF_00978"/>
    </source>
</evidence>
<comment type="function">
    <text evidence="3">Acts both as a biotin--[acetyl-CoA-carboxylase] ligase and a repressor.</text>
</comment>
<feature type="DNA-binding region" description="H-T-H motif" evidence="3">
    <location>
        <begin position="20"/>
        <end position="39"/>
    </location>
</feature>
<dbReference type="SUPFAM" id="SSF55681">
    <property type="entry name" value="Class II aaRS and biotin synthetases"/>
    <property type="match status" value="1"/>
</dbReference>
<dbReference type="OrthoDB" id="9807064at2"/>
<evidence type="ECO:0000256" key="2">
    <source>
        <dbReference type="ARBA" id="ARBA00023267"/>
    </source>
</evidence>
<comment type="caution">
    <text evidence="5">The sequence shown here is derived from an EMBL/GenBank/DDBJ whole genome shotgun (WGS) entry which is preliminary data.</text>
</comment>
<dbReference type="GO" id="GO:0005737">
    <property type="term" value="C:cytoplasm"/>
    <property type="evidence" value="ECO:0007669"/>
    <property type="project" value="TreeGrafter"/>
</dbReference>
<dbReference type="InterPro" id="IPR004143">
    <property type="entry name" value="BPL_LPL_catalytic"/>
</dbReference>
<dbReference type="EC" id="6.3.4.15" evidence="3"/>
<dbReference type="GO" id="GO:0004077">
    <property type="term" value="F:biotin--[biotin carboxyl-carrier protein] ligase activity"/>
    <property type="evidence" value="ECO:0007669"/>
    <property type="project" value="UniProtKB-UniRule"/>
</dbReference>
<dbReference type="InterPro" id="IPR036390">
    <property type="entry name" value="WH_DNA-bd_sf"/>
</dbReference>
<feature type="binding site" evidence="3">
    <location>
        <position position="114"/>
    </location>
    <ligand>
        <name>biotin</name>
        <dbReference type="ChEBI" id="CHEBI:57586"/>
    </ligand>
</feature>
<feature type="binding site" evidence="3">
    <location>
        <position position="185"/>
    </location>
    <ligand>
        <name>biotin</name>
        <dbReference type="ChEBI" id="CHEBI:57586"/>
    </ligand>
</feature>
<feature type="binding site" evidence="3">
    <location>
        <begin position="89"/>
        <end position="91"/>
    </location>
    <ligand>
        <name>biotin</name>
        <dbReference type="ChEBI" id="CHEBI:57586"/>
    </ligand>
</feature>
<dbReference type="NCBIfam" id="TIGR00121">
    <property type="entry name" value="birA_ligase"/>
    <property type="match status" value="1"/>
</dbReference>
<keyword evidence="3" id="KW-0547">Nucleotide-binding</keyword>
<protein>
    <recommendedName>
        <fullName evidence="3">Bifunctional ligase/repressor BirA</fullName>
    </recommendedName>
    <alternativeName>
        <fullName evidence="3">Biotin--[acetyl-CoA-carboxylase] ligase</fullName>
        <ecNumber evidence="3">6.3.4.15</ecNumber>
    </alternativeName>
    <alternativeName>
        <fullName evidence="3">Biotin--protein ligase</fullName>
    </alternativeName>
    <alternativeName>
        <fullName evidence="3">Biotin-[acetyl-CoA carboxylase] synthetase</fullName>
    </alternativeName>
</protein>
<dbReference type="GO" id="GO:0006355">
    <property type="term" value="P:regulation of DNA-templated transcription"/>
    <property type="evidence" value="ECO:0007669"/>
    <property type="project" value="UniProtKB-UniRule"/>
</dbReference>
<dbReference type="Gene3D" id="2.30.30.100">
    <property type="match status" value="1"/>
</dbReference>
<dbReference type="RefSeq" id="WP_010499406.1">
    <property type="nucleotide sequence ID" value="NZ_JQBK01000072.1"/>
</dbReference>
<feature type="domain" description="BPL/LPL catalytic" evidence="4">
    <location>
        <begin position="73"/>
        <end position="261"/>
    </location>
</feature>
<dbReference type="Gene3D" id="1.10.10.10">
    <property type="entry name" value="Winged helix-like DNA-binding domain superfamily/Winged helix DNA-binding domain"/>
    <property type="match status" value="1"/>
</dbReference>
<reference evidence="5 6" key="1">
    <citation type="journal article" date="2015" name="Genome Announc.">
        <title>Expanding the biotechnology potential of lactobacilli through comparative genomics of 213 strains and associated genera.</title>
        <authorList>
            <person name="Sun Z."/>
            <person name="Harris H.M."/>
            <person name="McCann A."/>
            <person name="Guo C."/>
            <person name="Argimon S."/>
            <person name="Zhang W."/>
            <person name="Yang X."/>
            <person name="Jeffery I.B."/>
            <person name="Cooney J.C."/>
            <person name="Kagawa T.F."/>
            <person name="Liu W."/>
            <person name="Song Y."/>
            <person name="Salvetti E."/>
            <person name="Wrobel A."/>
            <person name="Rasinkangas P."/>
            <person name="Parkhill J."/>
            <person name="Rea M.C."/>
            <person name="O'Sullivan O."/>
            <person name="Ritari J."/>
            <person name="Douillard F.P."/>
            <person name="Paul Ross R."/>
            <person name="Yang R."/>
            <person name="Briner A.E."/>
            <person name="Felis G.E."/>
            <person name="de Vos W.M."/>
            <person name="Barrangou R."/>
            <person name="Klaenhammer T.R."/>
            <person name="Caufield P.W."/>
            <person name="Cui Y."/>
            <person name="Zhang H."/>
            <person name="O'Toole P.W."/>
        </authorList>
    </citation>
    <scope>NUCLEOTIDE SEQUENCE [LARGE SCALE GENOMIC DNA]</scope>
    <source>
        <strain evidence="5 6">DSM 15353</strain>
    </source>
</reference>
<dbReference type="Pfam" id="PF03099">
    <property type="entry name" value="BPL_LplA_LipB"/>
    <property type="match status" value="1"/>
</dbReference>